<name>A0A1F5EW37_9BACT</name>
<evidence type="ECO:0000313" key="2">
    <source>
        <dbReference type="Proteomes" id="UP000177979"/>
    </source>
</evidence>
<accession>A0A1F5EW37</accession>
<protein>
    <submittedName>
        <fullName evidence="1">Uncharacterized protein</fullName>
    </submittedName>
</protein>
<dbReference type="AlphaFoldDB" id="A0A1F5EW37"/>
<comment type="caution">
    <text evidence="1">The sequence shown here is derived from an EMBL/GenBank/DDBJ whole genome shotgun (WGS) entry which is preliminary data.</text>
</comment>
<dbReference type="STRING" id="1817722.A2703_03875"/>
<gene>
    <name evidence="1" type="ORF">A2703_03875</name>
</gene>
<dbReference type="Proteomes" id="UP000177979">
    <property type="component" value="Unassembled WGS sequence"/>
</dbReference>
<proteinExistence type="predicted"/>
<sequence length="104" mass="11759">MASGNEHVGATRLLMMETFFDPRLKYSLEDWLFRVYSYYEMILCMTGPDGVSANEHEVGVMLATLNLIHWAEELPPDCLIGYDEVGEDGGIHPYAIAPKPTYLM</sequence>
<dbReference type="EMBL" id="MFAG01000027">
    <property type="protein sequence ID" value="OGD71613.1"/>
    <property type="molecule type" value="Genomic_DNA"/>
</dbReference>
<reference evidence="1 2" key="1">
    <citation type="journal article" date="2016" name="Nat. Commun.">
        <title>Thousands of microbial genomes shed light on interconnected biogeochemical processes in an aquifer system.</title>
        <authorList>
            <person name="Anantharaman K."/>
            <person name="Brown C.T."/>
            <person name="Hug L.A."/>
            <person name="Sharon I."/>
            <person name="Castelle C.J."/>
            <person name="Probst A.J."/>
            <person name="Thomas B.C."/>
            <person name="Singh A."/>
            <person name="Wilkins M.J."/>
            <person name="Karaoz U."/>
            <person name="Brodie E.L."/>
            <person name="Williams K.H."/>
            <person name="Hubbard S.S."/>
            <person name="Banfield J.F."/>
        </authorList>
    </citation>
    <scope>NUCLEOTIDE SEQUENCE [LARGE SCALE GENOMIC DNA]</scope>
</reference>
<organism evidence="1 2">
    <name type="scientific">Candidatus Collierbacteria bacterium RIFCSPHIGHO2_01_FULL_50_25</name>
    <dbReference type="NCBI Taxonomy" id="1817722"/>
    <lineage>
        <taxon>Bacteria</taxon>
        <taxon>Candidatus Collieribacteriota</taxon>
    </lineage>
</organism>
<evidence type="ECO:0000313" key="1">
    <source>
        <dbReference type="EMBL" id="OGD71613.1"/>
    </source>
</evidence>